<reference evidence="2" key="1">
    <citation type="submission" date="2014-09" db="EMBL/GenBank/DDBJ databases">
        <title>Vibrio variabilis JCM 19239. (C206) whole genome shotgun sequence.</title>
        <authorList>
            <person name="Sawabe T."/>
            <person name="Meirelles P."/>
            <person name="Nakanishi M."/>
            <person name="Sayaka M."/>
            <person name="Hattori M."/>
            <person name="Ohkuma M."/>
        </authorList>
    </citation>
    <scope>NUCLEOTIDE SEQUENCE [LARGE SCALE GENOMIC DNA]</scope>
    <source>
        <strain evidence="2">JCM 19239</strain>
    </source>
</reference>
<accession>A0ABQ0J4Q5</accession>
<comment type="caution">
    <text evidence="1">The sequence shown here is derived from an EMBL/GenBank/DDBJ whole genome shotgun (WGS) entry which is preliminary data.</text>
</comment>
<dbReference type="EMBL" id="BBMS01000001">
    <property type="protein sequence ID" value="GAL23764.1"/>
    <property type="molecule type" value="Genomic_DNA"/>
</dbReference>
<keyword evidence="2" id="KW-1185">Reference proteome</keyword>
<protein>
    <submittedName>
        <fullName evidence="1">Uncharacterized protein</fullName>
    </submittedName>
</protein>
<sequence>MLCSTDNLRAFALDSATDLVRSDTLMDVLLLKNACELAGVWR</sequence>
<reference evidence="2" key="2">
    <citation type="submission" date="2014-09" db="EMBL/GenBank/DDBJ databases">
        <authorList>
            <consortium name="NBRP consortium"/>
            <person name="Sawabe T."/>
            <person name="Meirelles P."/>
            <person name="Nakanishi M."/>
            <person name="Sayaka M."/>
            <person name="Hattori M."/>
            <person name="Ohkuma M."/>
        </authorList>
    </citation>
    <scope>NUCLEOTIDE SEQUENCE [LARGE SCALE GENOMIC DNA]</scope>
    <source>
        <strain evidence="2">JCM 19239</strain>
    </source>
</reference>
<evidence type="ECO:0000313" key="1">
    <source>
        <dbReference type="EMBL" id="GAL23764.1"/>
    </source>
</evidence>
<gene>
    <name evidence="1" type="ORF">JCM19239_7718</name>
</gene>
<organism evidence="1 2">
    <name type="scientific">Vibrio variabilis</name>
    <dbReference type="NCBI Taxonomy" id="990271"/>
    <lineage>
        <taxon>Bacteria</taxon>
        <taxon>Pseudomonadati</taxon>
        <taxon>Pseudomonadota</taxon>
        <taxon>Gammaproteobacteria</taxon>
        <taxon>Vibrionales</taxon>
        <taxon>Vibrionaceae</taxon>
        <taxon>Vibrio</taxon>
    </lineage>
</organism>
<evidence type="ECO:0000313" key="2">
    <source>
        <dbReference type="Proteomes" id="UP000029223"/>
    </source>
</evidence>
<name>A0ABQ0J4Q5_9VIBR</name>
<proteinExistence type="predicted"/>
<dbReference type="Proteomes" id="UP000029223">
    <property type="component" value="Unassembled WGS sequence"/>
</dbReference>